<evidence type="ECO:0000256" key="1">
    <source>
        <dbReference type="SAM" id="Phobius"/>
    </source>
</evidence>
<feature type="transmembrane region" description="Helical" evidence="1">
    <location>
        <begin position="129"/>
        <end position="150"/>
    </location>
</feature>
<name>A0A918P8I0_9SPHN</name>
<accession>A0A918P8I0</accession>
<feature type="transmembrane region" description="Helical" evidence="1">
    <location>
        <begin position="35"/>
        <end position="56"/>
    </location>
</feature>
<reference evidence="2" key="1">
    <citation type="journal article" date="2014" name="Int. J. Syst. Evol. Microbiol.">
        <title>Complete genome sequence of Corynebacterium casei LMG S-19264T (=DSM 44701T), isolated from a smear-ripened cheese.</title>
        <authorList>
            <consortium name="US DOE Joint Genome Institute (JGI-PGF)"/>
            <person name="Walter F."/>
            <person name="Albersmeier A."/>
            <person name="Kalinowski J."/>
            <person name="Ruckert C."/>
        </authorList>
    </citation>
    <scope>NUCLEOTIDE SEQUENCE</scope>
    <source>
        <strain evidence="2">KCTC 32255</strain>
    </source>
</reference>
<evidence type="ECO:0008006" key="4">
    <source>
        <dbReference type="Google" id="ProtNLM"/>
    </source>
</evidence>
<dbReference type="Proteomes" id="UP000648075">
    <property type="component" value="Unassembled WGS sequence"/>
</dbReference>
<proteinExistence type="predicted"/>
<protein>
    <recommendedName>
        <fullName evidence="4">GDT1 family protein</fullName>
    </recommendedName>
</protein>
<gene>
    <name evidence="2" type="ORF">GCM10011614_02790</name>
</gene>
<evidence type="ECO:0000313" key="3">
    <source>
        <dbReference type="Proteomes" id="UP000648075"/>
    </source>
</evidence>
<keyword evidence="1" id="KW-0472">Membrane</keyword>
<dbReference type="RefSeq" id="WP_189619298.1">
    <property type="nucleotide sequence ID" value="NZ_BMZA01000001.1"/>
</dbReference>
<feature type="transmembrane region" description="Helical" evidence="1">
    <location>
        <begin position="99"/>
        <end position="122"/>
    </location>
</feature>
<keyword evidence="1" id="KW-0812">Transmembrane</keyword>
<reference evidence="2" key="2">
    <citation type="submission" date="2020-09" db="EMBL/GenBank/DDBJ databases">
        <authorList>
            <person name="Sun Q."/>
            <person name="Kim S."/>
        </authorList>
    </citation>
    <scope>NUCLEOTIDE SEQUENCE</scope>
    <source>
        <strain evidence="2">KCTC 32255</strain>
    </source>
</reference>
<organism evidence="2 3">
    <name type="scientific">Novosphingobium colocasiae</name>
    <dbReference type="NCBI Taxonomy" id="1256513"/>
    <lineage>
        <taxon>Bacteria</taxon>
        <taxon>Pseudomonadati</taxon>
        <taxon>Pseudomonadota</taxon>
        <taxon>Alphaproteobacteria</taxon>
        <taxon>Sphingomonadales</taxon>
        <taxon>Sphingomonadaceae</taxon>
        <taxon>Novosphingobium</taxon>
    </lineage>
</organism>
<dbReference type="AlphaFoldDB" id="A0A918P8I0"/>
<sequence length="185" mass="19164">MPALYFTFIAVLLAGLGSRDQMTMAALSARRGRDPGLLLVAVLAAVLTAGFAAYAAQVILTELPAPARAIFAGIALGMAGLESLVLVPRRDLEEPTHSLFATFLVLLIHQVTDAARFMIFGVAVGTNAVVPAGIGGVIGGVVLAAVAWGWPHLFARPALRVARRLVGAVLLMVAIGLALSEFGIL</sequence>
<comment type="caution">
    <text evidence="2">The sequence shown here is derived from an EMBL/GenBank/DDBJ whole genome shotgun (WGS) entry which is preliminary data.</text>
</comment>
<feature type="transmembrane region" description="Helical" evidence="1">
    <location>
        <begin position="162"/>
        <end position="184"/>
    </location>
</feature>
<feature type="transmembrane region" description="Helical" evidence="1">
    <location>
        <begin position="68"/>
        <end position="87"/>
    </location>
</feature>
<keyword evidence="1" id="KW-1133">Transmembrane helix</keyword>
<keyword evidence="3" id="KW-1185">Reference proteome</keyword>
<dbReference type="EMBL" id="BMZA01000001">
    <property type="protein sequence ID" value="GGY91538.1"/>
    <property type="molecule type" value="Genomic_DNA"/>
</dbReference>
<evidence type="ECO:0000313" key="2">
    <source>
        <dbReference type="EMBL" id="GGY91538.1"/>
    </source>
</evidence>